<dbReference type="Gene3D" id="1.10.10.730">
    <property type="entry name" value="KorB DNA-binding domain"/>
    <property type="match status" value="1"/>
</dbReference>
<keyword evidence="4" id="KW-0614">Plasmid</keyword>
<name>A0A1B2RCK0_ACIBA</name>
<dbReference type="CDD" id="cd16398">
    <property type="entry name" value="KorB_N_like"/>
    <property type="match status" value="1"/>
</dbReference>
<dbReference type="InterPro" id="IPR050336">
    <property type="entry name" value="Chromosome_partition/occlusion"/>
</dbReference>
<dbReference type="PATRIC" id="fig|470.2118.peg.3819"/>
<dbReference type="SMART" id="SM00470">
    <property type="entry name" value="ParB"/>
    <property type="match status" value="1"/>
</dbReference>
<dbReference type="EMBL" id="KX118105">
    <property type="protein sequence ID" value="AOB42337.1"/>
    <property type="molecule type" value="Genomic_DNA"/>
</dbReference>
<geneLocation type="plasmid" evidence="4">
    <name>IHIT7853-OXA-23</name>
</geneLocation>
<dbReference type="GO" id="GO:0005694">
    <property type="term" value="C:chromosome"/>
    <property type="evidence" value="ECO:0007669"/>
    <property type="project" value="TreeGrafter"/>
</dbReference>
<evidence type="ECO:0000256" key="1">
    <source>
        <dbReference type="ARBA" id="ARBA00006295"/>
    </source>
</evidence>
<comment type="similarity">
    <text evidence="1">Belongs to the ParB family.</text>
</comment>
<keyword evidence="2" id="KW-0175">Coiled coil</keyword>
<organism evidence="4">
    <name type="scientific">Acinetobacter baumannii</name>
    <dbReference type="NCBI Taxonomy" id="470"/>
    <lineage>
        <taxon>Bacteria</taxon>
        <taxon>Pseudomonadati</taxon>
        <taxon>Pseudomonadota</taxon>
        <taxon>Gammaproteobacteria</taxon>
        <taxon>Moraxellales</taxon>
        <taxon>Moraxellaceae</taxon>
        <taxon>Acinetobacter</taxon>
        <taxon>Acinetobacter calcoaceticus/baumannii complex</taxon>
    </lineage>
</organism>
<dbReference type="PANTHER" id="PTHR33375:SF1">
    <property type="entry name" value="CHROMOSOME-PARTITIONING PROTEIN PARB-RELATED"/>
    <property type="match status" value="1"/>
</dbReference>
<dbReference type="InterPro" id="IPR003115">
    <property type="entry name" value="ParB_N"/>
</dbReference>
<proteinExistence type="inferred from homology"/>
<evidence type="ECO:0000256" key="2">
    <source>
        <dbReference type="SAM" id="Coils"/>
    </source>
</evidence>
<dbReference type="NCBIfam" id="TIGR00180">
    <property type="entry name" value="parB_part"/>
    <property type="match status" value="1"/>
</dbReference>
<accession>A0A1B2RCK0</accession>
<dbReference type="Gene3D" id="6.10.250.140">
    <property type="match status" value="1"/>
</dbReference>
<dbReference type="GO" id="GO:0007059">
    <property type="term" value="P:chromosome segregation"/>
    <property type="evidence" value="ECO:0007669"/>
    <property type="project" value="TreeGrafter"/>
</dbReference>
<dbReference type="RefSeq" id="WP_000032305.1">
    <property type="nucleotide sequence ID" value="NZ_CAUZIA010000052.1"/>
</dbReference>
<dbReference type="InterPro" id="IPR004437">
    <property type="entry name" value="ParB/RepB/Spo0J"/>
</dbReference>
<evidence type="ECO:0000313" key="4">
    <source>
        <dbReference type="EMBL" id="AOB42337.1"/>
    </source>
</evidence>
<reference evidence="4" key="1">
    <citation type="journal article" date="2016" name="Gut Pathog.">
        <title>Genome sequence of OXA-23 producing Acinetobacter baumannii IHIT7853, a carbapenem-resistant strain from a cat belonging to international clone IC1.</title>
        <authorList>
            <person name="Ewers C."/>
            <person name="Klotz P."/>
            <person name="Scheufen S."/>
            <person name="Leidner U."/>
            <person name="Gottig S."/>
            <person name="Semmler T."/>
        </authorList>
    </citation>
    <scope>NUCLEOTIDE SEQUENCE</scope>
    <source>
        <strain evidence="4">IHIT7853</strain>
        <plasmid evidence="4">IHIT7853-OXA-23</plasmid>
    </source>
</reference>
<dbReference type="InterPro" id="IPR013741">
    <property type="entry name" value="KorB_domain"/>
</dbReference>
<dbReference type="InterPro" id="IPR036086">
    <property type="entry name" value="ParB/Sulfiredoxin_sf"/>
</dbReference>
<dbReference type="Gene3D" id="3.90.1530.30">
    <property type="match status" value="1"/>
</dbReference>
<dbReference type="PANTHER" id="PTHR33375">
    <property type="entry name" value="CHROMOSOME-PARTITIONING PROTEIN PARB-RELATED"/>
    <property type="match status" value="1"/>
</dbReference>
<dbReference type="Pfam" id="PF02195">
    <property type="entry name" value="ParB_N"/>
    <property type="match status" value="1"/>
</dbReference>
<feature type="domain" description="ParB-like N-terminal" evidence="3">
    <location>
        <begin position="44"/>
        <end position="133"/>
    </location>
</feature>
<dbReference type="InterPro" id="IPR042075">
    <property type="entry name" value="KorB_DNA-db"/>
</dbReference>
<dbReference type="SUPFAM" id="SSF110849">
    <property type="entry name" value="ParB/Sulfiredoxin"/>
    <property type="match status" value="1"/>
</dbReference>
<dbReference type="GO" id="GO:0003677">
    <property type="term" value="F:DNA binding"/>
    <property type="evidence" value="ECO:0007669"/>
    <property type="project" value="InterPro"/>
</dbReference>
<evidence type="ECO:0000259" key="3">
    <source>
        <dbReference type="SMART" id="SM00470"/>
    </source>
</evidence>
<dbReference type="AlphaFoldDB" id="A0A1B2RCK0"/>
<sequence>MSKENKSQLGKSSTAIASLGGISGANFGNLVGKKASSNAKKENLLIKLDLIEEDPLNVRTIFNELQLEQLAESIKENGVLTPISVRENPDKPGHFIINNGARRFRASQIAQQETIPAFIDNEHDELNQMIDNIQREDLSIIEIAEKIRKLLAPGNLTKSALAKRAGKPPAWVSKHLNALQMPPRLRLLYDLGRCNDLEAINTLVNRWEDHSAEIQKWLETFEESSKLITQAGVRKFFKSLDEKLEKEKEEKEKKSKQIDIEEQIQAQIQAGGPVDEELINQVYNKPVLTPLSQVGEVEEAEAISTNEQASVSPQCFNEDLSVPKPTANENVNVSEVEVDFSQEDSTIAKAEKVLSILKNVDELQPILKDDDQYIALKISLLKGTDEEGKKLQSKAVSKLLGHLGELRKEFPTLDLDISF</sequence>
<dbReference type="Pfam" id="PF08535">
    <property type="entry name" value="KorB"/>
    <property type="match status" value="1"/>
</dbReference>
<protein>
    <submittedName>
        <fullName evidence="4">Chromosome (Plasmid) partitioning protein ParB</fullName>
    </submittedName>
</protein>
<feature type="coiled-coil region" evidence="2">
    <location>
        <begin position="234"/>
        <end position="266"/>
    </location>
</feature>